<protein>
    <submittedName>
        <fullName evidence="2">Uncharacterized protein</fullName>
    </submittedName>
</protein>
<sequence>MGSSEAGKPQRDMGSPGSITMHKTEGNESKPQIPQVQEEDLENLFLLPPQNGWGDQGVRMRIYPWRRWFFWFPRQQSKAAVGSGLEIENDISTGSLQNDG</sequence>
<name>A0AAV4SHD7_9ARAC</name>
<organism evidence="2 3">
    <name type="scientific">Caerostris darwini</name>
    <dbReference type="NCBI Taxonomy" id="1538125"/>
    <lineage>
        <taxon>Eukaryota</taxon>
        <taxon>Metazoa</taxon>
        <taxon>Ecdysozoa</taxon>
        <taxon>Arthropoda</taxon>
        <taxon>Chelicerata</taxon>
        <taxon>Arachnida</taxon>
        <taxon>Araneae</taxon>
        <taxon>Araneomorphae</taxon>
        <taxon>Entelegynae</taxon>
        <taxon>Araneoidea</taxon>
        <taxon>Araneidae</taxon>
        <taxon>Caerostris</taxon>
    </lineage>
</organism>
<evidence type="ECO:0000256" key="1">
    <source>
        <dbReference type="SAM" id="MobiDB-lite"/>
    </source>
</evidence>
<feature type="region of interest" description="Disordered" evidence="1">
    <location>
        <begin position="1"/>
        <end position="40"/>
    </location>
</feature>
<keyword evidence="3" id="KW-1185">Reference proteome</keyword>
<dbReference type="Proteomes" id="UP001054837">
    <property type="component" value="Unassembled WGS sequence"/>
</dbReference>
<evidence type="ECO:0000313" key="2">
    <source>
        <dbReference type="EMBL" id="GIY33525.1"/>
    </source>
</evidence>
<gene>
    <name evidence="2" type="ORF">CDAR_269651</name>
</gene>
<proteinExistence type="predicted"/>
<dbReference type="AlphaFoldDB" id="A0AAV4SHD7"/>
<reference evidence="2 3" key="1">
    <citation type="submission" date="2021-06" db="EMBL/GenBank/DDBJ databases">
        <title>Caerostris darwini draft genome.</title>
        <authorList>
            <person name="Kono N."/>
            <person name="Arakawa K."/>
        </authorList>
    </citation>
    <scope>NUCLEOTIDE SEQUENCE [LARGE SCALE GENOMIC DNA]</scope>
</reference>
<comment type="caution">
    <text evidence="2">The sequence shown here is derived from an EMBL/GenBank/DDBJ whole genome shotgun (WGS) entry which is preliminary data.</text>
</comment>
<accession>A0AAV4SHD7</accession>
<dbReference type="EMBL" id="BPLQ01007949">
    <property type="protein sequence ID" value="GIY33525.1"/>
    <property type="molecule type" value="Genomic_DNA"/>
</dbReference>
<evidence type="ECO:0000313" key="3">
    <source>
        <dbReference type="Proteomes" id="UP001054837"/>
    </source>
</evidence>